<dbReference type="Pfam" id="PF01817">
    <property type="entry name" value="CM_2"/>
    <property type="match status" value="1"/>
</dbReference>
<dbReference type="NCBIfam" id="NF006741">
    <property type="entry name" value="PRK09269.1"/>
    <property type="match status" value="1"/>
</dbReference>
<keyword evidence="4" id="KW-0413">Isomerase</keyword>
<sequence length="180" mass="20548">MRRSFITFSCIAGLSACVNANEPRSPFDPLLDSIEQRLEIAQAVALHKWDRHQPVQDSPREQQVLAKVGQAASAHRLSADRAEQFFADQIEANKLRQYHLLNQWHLQHQAPDIPRQDLASEIRPILDQLQDRLLDALAEFDQQRPQRCSEALAEAIASRTTDAPRRLFLIRATANLCQRP</sequence>
<dbReference type="InterPro" id="IPR036979">
    <property type="entry name" value="CM_dom_sf"/>
</dbReference>
<dbReference type="PROSITE" id="PS51257">
    <property type="entry name" value="PROKAR_LIPOPROTEIN"/>
    <property type="match status" value="1"/>
</dbReference>
<evidence type="ECO:0000256" key="4">
    <source>
        <dbReference type="ARBA" id="ARBA00023235"/>
    </source>
</evidence>
<dbReference type="GO" id="GO:0004106">
    <property type="term" value="F:chorismate mutase activity"/>
    <property type="evidence" value="ECO:0007669"/>
    <property type="project" value="UniProtKB-EC"/>
</dbReference>
<dbReference type="InterPro" id="IPR008240">
    <property type="entry name" value="Chorismate_mutase_periplasmic"/>
</dbReference>
<proteinExistence type="predicted"/>
<dbReference type="NCBIfam" id="TIGR01806">
    <property type="entry name" value="CM_mono2"/>
    <property type="match status" value="1"/>
</dbReference>
<protein>
    <recommendedName>
        <fullName evidence="2">chorismate mutase</fullName>
        <ecNumber evidence="2">5.4.99.5</ecNumber>
    </recommendedName>
</protein>
<accession>A0AAD0LB95</accession>
<dbReference type="SMART" id="SM00830">
    <property type="entry name" value="CM_2"/>
    <property type="match status" value="1"/>
</dbReference>
<evidence type="ECO:0000313" key="6">
    <source>
        <dbReference type="EMBL" id="AXA27164.1"/>
    </source>
</evidence>
<keyword evidence="3" id="KW-0732">Signal</keyword>
<dbReference type="RefSeq" id="WP_112899363.1">
    <property type="nucleotide sequence ID" value="NZ_CP030750.1"/>
</dbReference>
<dbReference type="InterPro" id="IPR002701">
    <property type="entry name" value="CM_II_prokaryot"/>
</dbReference>
<dbReference type="Gene3D" id="1.20.59.10">
    <property type="entry name" value="Chorismate mutase"/>
    <property type="match status" value="1"/>
</dbReference>
<comment type="pathway">
    <text evidence="1">Metabolic intermediate biosynthesis; prephenate biosynthesis; prephenate from chorismate: step 1/1.</text>
</comment>
<dbReference type="PANTHER" id="PTHR38041:SF2">
    <property type="entry name" value="SECRETED CHORISMATE MUTASE"/>
    <property type="match status" value="1"/>
</dbReference>
<dbReference type="InterPro" id="IPR036263">
    <property type="entry name" value="Chorismate_II_sf"/>
</dbReference>
<dbReference type="GO" id="GO:0046417">
    <property type="term" value="P:chorismate metabolic process"/>
    <property type="evidence" value="ECO:0007669"/>
    <property type="project" value="InterPro"/>
</dbReference>
<reference evidence="6 7" key="1">
    <citation type="submission" date="2018-06" db="EMBL/GenBank/DDBJ databases">
        <title>The genome of Pseudomonas putida NX-1, a lignin degrader.</title>
        <authorList>
            <person name="Xu Z."/>
        </authorList>
    </citation>
    <scope>NUCLEOTIDE SEQUENCE [LARGE SCALE GENOMIC DNA]</scope>
    <source>
        <strain evidence="6 7">NX-1</strain>
    </source>
</reference>
<dbReference type="PROSITE" id="PS51168">
    <property type="entry name" value="CHORISMATE_MUT_2"/>
    <property type="match status" value="1"/>
</dbReference>
<organism evidence="6 7">
    <name type="scientific">Pseudomonas putida</name>
    <name type="common">Arthrobacter siderocapsulatus</name>
    <dbReference type="NCBI Taxonomy" id="303"/>
    <lineage>
        <taxon>Bacteria</taxon>
        <taxon>Pseudomonadati</taxon>
        <taxon>Pseudomonadota</taxon>
        <taxon>Gammaproteobacteria</taxon>
        <taxon>Pseudomonadales</taxon>
        <taxon>Pseudomonadaceae</taxon>
        <taxon>Pseudomonas</taxon>
    </lineage>
</organism>
<evidence type="ECO:0000256" key="2">
    <source>
        <dbReference type="ARBA" id="ARBA00012404"/>
    </source>
</evidence>
<dbReference type="GO" id="GO:0009697">
    <property type="term" value="P:salicylic acid biosynthetic process"/>
    <property type="evidence" value="ECO:0007669"/>
    <property type="project" value="TreeGrafter"/>
</dbReference>
<dbReference type="Proteomes" id="UP000251617">
    <property type="component" value="Chromosome"/>
</dbReference>
<dbReference type="EMBL" id="CP030750">
    <property type="protein sequence ID" value="AXA27164.1"/>
    <property type="molecule type" value="Genomic_DNA"/>
</dbReference>
<dbReference type="EC" id="5.4.99.5" evidence="2"/>
<evidence type="ECO:0000259" key="5">
    <source>
        <dbReference type="PROSITE" id="PS51168"/>
    </source>
</evidence>
<dbReference type="SUPFAM" id="SSF48600">
    <property type="entry name" value="Chorismate mutase II"/>
    <property type="match status" value="1"/>
</dbReference>
<dbReference type="PANTHER" id="PTHR38041">
    <property type="entry name" value="CHORISMATE MUTASE"/>
    <property type="match status" value="1"/>
</dbReference>
<name>A0AAD0LB95_PSEPU</name>
<evidence type="ECO:0000313" key="7">
    <source>
        <dbReference type="Proteomes" id="UP000251617"/>
    </source>
</evidence>
<dbReference type="AlphaFoldDB" id="A0AAD0LB95"/>
<evidence type="ECO:0000256" key="1">
    <source>
        <dbReference type="ARBA" id="ARBA00004817"/>
    </source>
</evidence>
<dbReference type="InterPro" id="IPR051331">
    <property type="entry name" value="Chorismate_mutase-related"/>
</dbReference>
<feature type="domain" description="Chorismate mutase" evidence="5">
    <location>
        <begin position="5"/>
        <end position="101"/>
    </location>
</feature>
<gene>
    <name evidence="6" type="ORF">C1S65_24755</name>
</gene>
<evidence type="ECO:0000256" key="3">
    <source>
        <dbReference type="ARBA" id="ARBA00022729"/>
    </source>
</evidence>